<keyword evidence="1" id="KW-0472">Membrane</keyword>
<gene>
    <name evidence="2" type="ORF">ACFOYW_17245</name>
</gene>
<evidence type="ECO:0000256" key="1">
    <source>
        <dbReference type="SAM" id="Phobius"/>
    </source>
</evidence>
<proteinExistence type="predicted"/>
<keyword evidence="1" id="KW-1133">Transmembrane helix</keyword>
<keyword evidence="3" id="KW-1185">Reference proteome</keyword>
<evidence type="ECO:0000313" key="3">
    <source>
        <dbReference type="Proteomes" id="UP001595900"/>
    </source>
</evidence>
<evidence type="ECO:0000313" key="2">
    <source>
        <dbReference type="EMBL" id="MFC4245116.1"/>
    </source>
</evidence>
<dbReference type="RefSeq" id="WP_390231884.1">
    <property type="nucleotide sequence ID" value="NZ_JBHSCN010000020.1"/>
</dbReference>
<keyword evidence="1" id="KW-0812">Transmembrane</keyword>
<sequence length="56" mass="5962">MRGRIEHGTQIGIATPAYEPRYGLICLAVASATAAASSIVPALLSYRRDLSGVMRE</sequence>
<accession>A0ABV8Q9T8</accession>
<organism evidence="2 3">
    <name type="scientific">Gryllotalpicola reticulitermitis</name>
    <dbReference type="NCBI Taxonomy" id="1184153"/>
    <lineage>
        <taxon>Bacteria</taxon>
        <taxon>Bacillati</taxon>
        <taxon>Actinomycetota</taxon>
        <taxon>Actinomycetes</taxon>
        <taxon>Micrococcales</taxon>
        <taxon>Microbacteriaceae</taxon>
        <taxon>Gryllotalpicola</taxon>
    </lineage>
</organism>
<name>A0ABV8Q9T8_9MICO</name>
<reference evidence="3" key="1">
    <citation type="journal article" date="2019" name="Int. J. Syst. Evol. Microbiol.">
        <title>The Global Catalogue of Microorganisms (GCM) 10K type strain sequencing project: providing services to taxonomists for standard genome sequencing and annotation.</title>
        <authorList>
            <consortium name="The Broad Institute Genomics Platform"/>
            <consortium name="The Broad Institute Genome Sequencing Center for Infectious Disease"/>
            <person name="Wu L."/>
            <person name="Ma J."/>
        </authorList>
    </citation>
    <scope>NUCLEOTIDE SEQUENCE [LARGE SCALE GENOMIC DNA]</scope>
    <source>
        <strain evidence="3">CGMCC 1.10363</strain>
    </source>
</reference>
<dbReference type="Proteomes" id="UP001595900">
    <property type="component" value="Unassembled WGS sequence"/>
</dbReference>
<protein>
    <submittedName>
        <fullName evidence="2">Uncharacterized protein</fullName>
    </submittedName>
</protein>
<feature type="transmembrane region" description="Helical" evidence="1">
    <location>
        <begin position="22"/>
        <end position="46"/>
    </location>
</feature>
<comment type="caution">
    <text evidence="2">The sequence shown here is derived from an EMBL/GenBank/DDBJ whole genome shotgun (WGS) entry which is preliminary data.</text>
</comment>
<dbReference type="EMBL" id="JBHSCN010000020">
    <property type="protein sequence ID" value="MFC4245116.1"/>
    <property type="molecule type" value="Genomic_DNA"/>
</dbReference>